<dbReference type="NCBIfam" id="TIGR01065">
    <property type="entry name" value="hlyIII"/>
    <property type="match status" value="1"/>
</dbReference>
<evidence type="ECO:0000313" key="9">
    <source>
        <dbReference type="Proteomes" id="UP000242592"/>
    </source>
</evidence>
<dbReference type="PANTHER" id="PTHR20855:SF129">
    <property type="entry name" value="HEMOLYSIN-3 HOMOLOG"/>
    <property type="match status" value="1"/>
</dbReference>
<feature type="binding site" evidence="6">
    <location>
        <position position="69"/>
    </location>
    <ligand>
        <name>Zn(2+)</name>
        <dbReference type="ChEBI" id="CHEBI:29105"/>
    </ligand>
</feature>
<evidence type="ECO:0000313" key="8">
    <source>
        <dbReference type="EMBL" id="SHH45847.1"/>
    </source>
</evidence>
<dbReference type="GO" id="GO:0016020">
    <property type="term" value="C:membrane"/>
    <property type="evidence" value="ECO:0007669"/>
    <property type="project" value="InterPro"/>
</dbReference>
<dbReference type="EMBL" id="FQXN01000004">
    <property type="protein sequence ID" value="SHH45847.1"/>
    <property type="molecule type" value="Genomic_DNA"/>
</dbReference>
<keyword evidence="9" id="KW-1185">Reference proteome</keyword>
<dbReference type="InterPro" id="IPR004254">
    <property type="entry name" value="AdipoR/HlyIII-related"/>
</dbReference>
<keyword evidence="5 7" id="KW-0472">Membrane</keyword>
<dbReference type="Proteomes" id="UP000242592">
    <property type="component" value="Unassembled WGS sequence"/>
</dbReference>
<protein>
    <submittedName>
        <fullName evidence="8">Hemolysin III</fullName>
    </submittedName>
</protein>
<feature type="binding site" evidence="6">
    <location>
        <position position="191"/>
    </location>
    <ligand>
        <name>Zn(2+)</name>
        <dbReference type="ChEBI" id="CHEBI:29105"/>
    </ligand>
</feature>
<proteinExistence type="inferred from homology"/>
<feature type="transmembrane region" description="Helical" evidence="7">
    <location>
        <begin position="165"/>
        <end position="185"/>
    </location>
</feature>
<dbReference type="OrthoDB" id="9813689at2"/>
<keyword evidence="6" id="KW-0479">Metal-binding</keyword>
<comment type="subcellular location">
    <subcellularLocation>
        <location evidence="1">Endomembrane system</location>
        <topology evidence="1">Multi-pass membrane protein</topology>
    </subcellularLocation>
</comment>
<evidence type="ECO:0000256" key="5">
    <source>
        <dbReference type="ARBA" id="ARBA00023136"/>
    </source>
</evidence>
<dbReference type="STRING" id="1123380.SAMN02745199_1174"/>
<feature type="transmembrane region" description="Helical" evidence="7">
    <location>
        <begin position="52"/>
        <end position="71"/>
    </location>
</feature>
<dbReference type="PANTHER" id="PTHR20855">
    <property type="entry name" value="ADIPOR/PROGESTIN RECEPTOR-RELATED"/>
    <property type="match status" value="1"/>
</dbReference>
<gene>
    <name evidence="8" type="ORF">SAMN02745199_1174</name>
</gene>
<keyword evidence="6" id="KW-0862">Zinc</keyword>
<name>A0A1M5T517_9BACT</name>
<dbReference type="GO" id="GO:0046872">
    <property type="term" value="F:metal ion binding"/>
    <property type="evidence" value="ECO:0007669"/>
    <property type="project" value="UniProtKB-KW"/>
</dbReference>
<feature type="transmembrane region" description="Helical" evidence="7">
    <location>
        <begin position="111"/>
        <end position="129"/>
    </location>
</feature>
<feature type="binding site" evidence="6">
    <location>
        <position position="195"/>
    </location>
    <ligand>
        <name>Zn(2+)</name>
        <dbReference type="ChEBI" id="CHEBI:29105"/>
    </ligand>
</feature>
<dbReference type="GO" id="GO:0012505">
    <property type="term" value="C:endomembrane system"/>
    <property type="evidence" value="ECO:0007669"/>
    <property type="project" value="UniProtKB-SubCell"/>
</dbReference>
<reference evidence="9" key="1">
    <citation type="submission" date="2016-11" db="EMBL/GenBank/DDBJ databases">
        <authorList>
            <person name="Varghese N."/>
            <person name="Submissions S."/>
        </authorList>
    </citation>
    <scope>NUCLEOTIDE SEQUENCE [LARGE SCALE GENOMIC DNA]</scope>
    <source>
        <strain evidence="9">DSM 15807</strain>
    </source>
</reference>
<keyword evidence="3 7" id="KW-0812">Transmembrane</keyword>
<feature type="transmembrane region" description="Helical" evidence="7">
    <location>
        <begin position="20"/>
        <end position="40"/>
    </location>
</feature>
<evidence type="ECO:0000256" key="6">
    <source>
        <dbReference type="PIRSR" id="PIRSR604254-1"/>
    </source>
</evidence>
<keyword evidence="4 7" id="KW-1133">Transmembrane helix</keyword>
<accession>A0A1M5T517</accession>
<feature type="transmembrane region" description="Helical" evidence="7">
    <location>
        <begin position="86"/>
        <end position="104"/>
    </location>
</feature>
<sequence length="212" mass="24009">MKIDFDNNDVFQTTEEIANAITHGLGAALSICAIVLLIIFSHGNPVKLVSTIIYSTTLFILYISSTLYHSITHKKTKYVFEIFDHASIYLLIAGTYTPFSLITLKGTLGWVIFSVVWILAILGIIYKIFFVKKFVIFSTLLYIAMGWLIIFALKPLSQNLNSKGMIFLFAGGILYTLGTIFYIWRKLPYHHAIWHIFVLGGSILHFFAILSI</sequence>
<comment type="similarity">
    <text evidence="2">Belongs to the UPF0073 (Hly-III) family.</text>
</comment>
<organism evidence="8 9">
    <name type="scientific">Thermosipho atlanticus DSM 15807</name>
    <dbReference type="NCBI Taxonomy" id="1123380"/>
    <lineage>
        <taxon>Bacteria</taxon>
        <taxon>Thermotogati</taxon>
        <taxon>Thermotogota</taxon>
        <taxon>Thermotogae</taxon>
        <taxon>Thermotogales</taxon>
        <taxon>Fervidobacteriaceae</taxon>
        <taxon>Thermosipho</taxon>
    </lineage>
</organism>
<feature type="transmembrane region" description="Helical" evidence="7">
    <location>
        <begin position="191"/>
        <end position="210"/>
    </location>
</feature>
<evidence type="ECO:0000256" key="4">
    <source>
        <dbReference type="ARBA" id="ARBA00022989"/>
    </source>
</evidence>
<evidence type="ECO:0000256" key="3">
    <source>
        <dbReference type="ARBA" id="ARBA00022692"/>
    </source>
</evidence>
<dbReference type="GO" id="GO:0140911">
    <property type="term" value="F:pore-forming activity"/>
    <property type="evidence" value="ECO:0007669"/>
    <property type="project" value="InterPro"/>
</dbReference>
<dbReference type="AlphaFoldDB" id="A0A1M5T517"/>
<dbReference type="InterPro" id="IPR005744">
    <property type="entry name" value="Hy-lIII"/>
</dbReference>
<feature type="transmembrane region" description="Helical" evidence="7">
    <location>
        <begin position="135"/>
        <end position="153"/>
    </location>
</feature>
<evidence type="ECO:0000256" key="1">
    <source>
        <dbReference type="ARBA" id="ARBA00004127"/>
    </source>
</evidence>
<evidence type="ECO:0000256" key="7">
    <source>
        <dbReference type="SAM" id="Phobius"/>
    </source>
</evidence>
<evidence type="ECO:0000256" key="2">
    <source>
        <dbReference type="ARBA" id="ARBA00008488"/>
    </source>
</evidence>
<dbReference type="RefSeq" id="WP_073073150.1">
    <property type="nucleotide sequence ID" value="NZ_FQXN01000004.1"/>
</dbReference>
<dbReference type="Pfam" id="PF03006">
    <property type="entry name" value="HlyIII"/>
    <property type="match status" value="1"/>
</dbReference>